<dbReference type="AlphaFoldDB" id="A0A347VS53"/>
<evidence type="ECO:0000313" key="1">
    <source>
        <dbReference type="EMBL" id="MWV69030.1"/>
    </source>
</evidence>
<dbReference type="EMBL" id="JRMP02000011">
    <property type="protein sequence ID" value="TLD94044.1"/>
    <property type="molecule type" value="Genomic_DNA"/>
</dbReference>
<dbReference type="EMBL" id="QBIU01000001">
    <property type="protein sequence ID" value="MWV69030.1"/>
    <property type="molecule type" value="Genomic_DNA"/>
</dbReference>
<keyword evidence="3" id="KW-1185">Reference proteome</keyword>
<reference evidence="1 4" key="4">
    <citation type="submission" date="2019-12" db="EMBL/GenBank/DDBJ databases">
        <title>Multi-Generational Helicobacter saguini Isolates.</title>
        <authorList>
            <person name="Mannion A."/>
            <person name="Shen Z."/>
            <person name="Fox J.G."/>
        </authorList>
    </citation>
    <scope>NUCLEOTIDE SEQUENCE [LARGE SCALE GENOMIC DNA]</scope>
    <source>
        <strain evidence="1">16-048</strain>
        <strain evidence="4">16-048 (F4)</strain>
    </source>
</reference>
<organism evidence="2 3">
    <name type="scientific">Helicobacter saguini</name>
    <dbReference type="NCBI Taxonomy" id="1548018"/>
    <lineage>
        <taxon>Bacteria</taxon>
        <taxon>Pseudomonadati</taxon>
        <taxon>Campylobacterota</taxon>
        <taxon>Epsilonproteobacteria</taxon>
        <taxon>Campylobacterales</taxon>
        <taxon>Helicobacteraceae</taxon>
        <taxon>Helicobacter</taxon>
    </lineage>
</organism>
<reference evidence="2 3" key="1">
    <citation type="journal article" date="2014" name="Genome Announc.">
        <title>Draft genome sequences of eight enterohepatic helicobacter species isolated from both laboratory and wild rodents.</title>
        <authorList>
            <person name="Sheh A."/>
            <person name="Shen Z."/>
            <person name="Fox J.G."/>
        </authorList>
    </citation>
    <scope>NUCLEOTIDE SEQUENCE [LARGE SCALE GENOMIC DNA]</scope>
    <source>
        <strain evidence="2 3">MIT 97-6194</strain>
    </source>
</reference>
<evidence type="ECO:0000313" key="2">
    <source>
        <dbReference type="EMBL" id="TLD94044.1"/>
    </source>
</evidence>
<sequence>MSLIERNDSNFFSNIIKFIKEVEGSEKKLYYDSAMANYKKIIAYLRFSILDYNMLEFVKVSIFKV</sequence>
<name>A0A347VS53_9HELI</name>
<reference evidence="2" key="3">
    <citation type="submission" date="2018-04" db="EMBL/GenBank/DDBJ databases">
        <authorList>
            <person name="Sheh A."/>
            <person name="Shen Z."/>
            <person name="Mannion A.J."/>
            <person name="Fox J.G."/>
        </authorList>
    </citation>
    <scope>NUCLEOTIDE SEQUENCE</scope>
    <source>
        <strain evidence="2">MIT 97-6194</strain>
    </source>
</reference>
<dbReference type="Proteomes" id="UP000477070">
    <property type="component" value="Unassembled WGS sequence"/>
</dbReference>
<evidence type="ECO:0000313" key="4">
    <source>
        <dbReference type="Proteomes" id="UP000477070"/>
    </source>
</evidence>
<dbReference type="Proteomes" id="UP000029714">
    <property type="component" value="Unassembled WGS sequence"/>
</dbReference>
<dbReference type="RefSeq" id="WP_034569155.1">
    <property type="nucleotide sequence ID" value="NZ_QBIU01000001.1"/>
</dbReference>
<gene>
    <name evidence="1" type="ORF">DCO61_03070</name>
    <name evidence="2" type="ORF">LS64_007795</name>
</gene>
<accession>A0A347VS53</accession>
<comment type="caution">
    <text evidence="2">The sequence shown here is derived from an EMBL/GenBank/DDBJ whole genome shotgun (WGS) entry which is preliminary data.</text>
</comment>
<proteinExistence type="predicted"/>
<evidence type="ECO:0000313" key="3">
    <source>
        <dbReference type="Proteomes" id="UP000029714"/>
    </source>
</evidence>
<protein>
    <submittedName>
        <fullName evidence="2">Uncharacterized protein</fullName>
    </submittedName>
</protein>
<reference evidence="2 3" key="2">
    <citation type="journal article" date="2016" name="Infect. Immun.">
        <title>Helicobacter saguini, a Novel Helicobacter Isolated from Cotton-Top Tamarins with Ulcerative Colitis, Has Proinflammatory Properties and Induces Typhlocolitis and Dysplasia in Gnotobiotic IL-10-/- Mice.</title>
        <authorList>
            <person name="Shen Z."/>
            <person name="Mannion A."/>
            <person name="Whary M.T."/>
            <person name="Muthupalani S."/>
            <person name="Sheh A."/>
            <person name="Feng Y."/>
            <person name="Gong G."/>
            <person name="Vandamme P."/>
            <person name="Holcombe H.R."/>
            <person name="Paster B.J."/>
            <person name="Fox J.G."/>
        </authorList>
    </citation>
    <scope>NUCLEOTIDE SEQUENCE [LARGE SCALE GENOMIC DNA]</scope>
    <source>
        <strain evidence="2 3">MIT 97-6194</strain>
    </source>
</reference>